<sequence>MRLAIAMLVLWTGVAAAQDDAPVLRPVARGTLVPPPIMRPVARPYDRRAMAHGAHTKAEARAERGMFAISPYAVFGSLRPAKRPGSIERAATERRLARLRGQVCNDIAIQGQSLGRVEGPGACGVSNAVRVRSVAGVALRPAATMDCRTAAALKRWINRGAIPSVGNEGGGIASLRVVSHYACRNRNNAANGRLSEHANGRAIDIAGIGLQDGSEITVLSGWGSSSDGRQLRQMWRAACGPFGTVLGPEANRFHLDHFHFDTARYRSGSYCR</sequence>
<evidence type="ECO:0000313" key="3">
    <source>
        <dbReference type="EMBL" id="PRY79526.1"/>
    </source>
</evidence>
<dbReference type="Pfam" id="PF06904">
    <property type="entry name" value="Extensin-like_C"/>
    <property type="match status" value="1"/>
</dbReference>
<feature type="chain" id="PRO_5015522663" description="Extensin-like C-terminal domain-containing protein" evidence="1">
    <location>
        <begin position="18"/>
        <end position="272"/>
    </location>
</feature>
<dbReference type="InterPro" id="IPR009683">
    <property type="entry name" value="Extensin-like_C"/>
</dbReference>
<evidence type="ECO:0000256" key="1">
    <source>
        <dbReference type="SAM" id="SignalP"/>
    </source>
</evidence>
<dbReference type="RefSeq" id="WP_106354783.1">
    <property type="nucleotide sequence ID" value="NZ_PVTP01000002.1"/>
</dbReference>
<proteinExistence type="predicted"/>
<evidence type="ECO:0000259" key="2">
    <source>
        <dbReference type="Pfam" id="PF06904"/>
    </source>
</evidence>
<evidence type="ECO:0000313" key="4">
    <source>
        <dbReference type="Proteomes" id="UP000238007"/>
    </source>
</evidence>
<dbReference type="OrthoDB" id="9809788at2"/>
<accession>A0A2T0W304</accession>
<dbReference type="AlphaFoldDB" id="A0A2T0W304"/>
<comment type="caution">
    <text evidence="3">The sequence shown here is derived from an EMBL/GenBank/DDBJ whole genome shotgun (WGS) entry which is preliminary data.</text>
</comment>
<feature type="domain" description="Extensin-like C-terminal" evidence="2">
    <location>
        <begin position="117"/>
        <end position="272"/>
    </location>
</feature>
<dbReference type="EMBL" id="PVTP01000002">
    <property type="protein sequence ID" value="PRY79526.1"/>
    <property type="molecule type" value="Genomic_DNA"/>
</dbReference>
<reference evidence="3 4" key="1">
    <citation type="submission" date="2018-03" db="EMBL/GenBank/DDBJ databases">
        <title>Genomic Encyclopedia of Archaeal and Bacterial Type Strains, Phase II (KMG-II): from individual species to whole genera.</title>
        <authorList>
            <person name="Goeker M."/>
        </authorList>
    </citation>
    <scope>NUCLEOTIDE SEQUENCE [LARGE SCALE GENOMIC DNA]</scope>
    <source>
        <strain evidence="3 4">DSM 101533</strain>
    </source>
</reference>
<gene>
    <name evidence="3" type="ORF">CLV80_102171</name>
</gene>
<name>A0A2T0W304_9RHOB</name>
<keyword evidence="4" id="KW-1185">Reference proteome</keyword>
<keyword evidence="1" id="KW-0732">Signal</keyword>
<organism evidence="3 4">
    <name type="scientific">Yoonia maritima</name>
    <dbReference type="NCBI Taxonomy" id="1435347"/>
    <lineage>
        <taxon>Bacteria</taxon>
        <taxon>Pseudomonadati</taxon>
        <taxon>Pseudomonadota</taxon>
        <taxon>Alphaproteobacteria</taxon>
        <taxon>Rhodobacterales</taxon>
        <taxon>Paracoccaceae</taxon>
        <taxon>Yoonia</taxon>
    </lineage>
</organism>
<feature type="signal peptide" evidence="1">
    <location>
        <begin position="1"/>
        <end position="17"/>
    </location>
</feature>
<protein>
    <recommendedName>
        <fullName evidence="2">Extensin-like C-terminal domain-containing protein</fullName>
    </recommendedName>
</protein>
<dbReference type="Proteomes" id="UP000238007">
    <property type="component" value="Unassembled WGS sequence"/>
</dbReference>